<proteinExistence type="predicted"/>
<dbReference type="InterPro" id="IPR029063">
    <property type="entry name" value="SAM-dependent_MTases_sf"/>
</dbReference>
<dbReference type="InterPro" id="IPR052514">
    <property type="entry name" value="SAM-dependent_MTase"/>
</dbReference>
<dbReference type="GO" id="GO:0008168">
    <property type="term" value="F:methyltransferase activity"/>
    <property type="evidence" value="ECO:0007669"/>
    <property type="project" value="UniProtKB-KW"/>
</dbReference>
<dbReference type="SUPFAM" id="SSF53335">
    <property type="entry name" value="S-adenosyl-L-methionine-dependent methyltransferases"/>
    <property type="match status" value="2"/>
</dbReference>
<dbReference type="GO" id="GO:0032259">
    <property type="term" value="P:methylation"/>
    <property type="evidence" value="ECO:0007669"/>
    <property type="project" value="UniProtKB-KW"/>
</dbReference>
<evidence type="ECO:0000259" key="3">
    <source>
        <dbReference type="Pfam" id="PF05050"/>
    </source>
</evidence>
<evidence type="ECO:0000313" key="4">
    <source>
        <dbReference type="EMBL" id="AIN95434.1"/>
    </source>
</evidence>
<dbReference type="InterPro" id="IPR006342">
    <property type="entry name" value="FkbM_mtfrase"/>
</dbReference>
<dbReference type="PANTHER" id="PTHR34203">
    <property type="entry name" value="METHYLTRANSFERASE, FKBM FAMILY PROTEIN"/>
    <property type="match status" value="1"/>
</dbReference>
<dbReference type="OrthoDB" id="5835829at2759"/>
<keyword evidence="1" id="KW-0812">Transmembrane</keyword>
<accession>A0A088RJS8</accession>
<keyword evidence="2" id="KW-0732">Signal</keyword>
<feature type="signal peptide" evidence="2">
    <location>
        <begin position="1"/>
        <end position="20"/>
    </location>
</feature>
<dbReference type="KEGG" id="lpan:LPMP_041120"/>
<keyword evidence="1" id="KW-1133">Transmembrane helix</keyword>
<feature type="domain" description="Methyltransferase FkbM" evidence="3">
    <location>
        <begin position="251"/>
        <end position="324"/>
    </location>
</feature>
<dbReference type="PANTHER" id="PTHR34203:SF13">
    <property type="entry name" value="EXPRESSED PROTEIN"/>
    <property type="match status" value="1"/>
</dbReference>
<dbReference type="RefSeq" id="XP_010703756.1">
    <property type="nucleotide sequence ID" value="XM_010705454.1"/>
</dbReference>
<dbReference type="VEuPathDB" id="TriTrypDB:LPMP_041120"/>
<keyword evidence="1" id="KW-0472">Membrane</keyword>
<dbReference type="GeneID" id="22572071"/>
<gene>
    <name evidence="4" type="ORF">LPMP_041120</name>
</gene>
<dbReference type="AlphaFoldDB" id="A0A088RJS8"/>
<sequence>MAFMLLTGFLGAYIALCVWAHQCVLRTGQLAKRTQQFTDASGCARSVEYKTICGDWGTAMVVREIFKDMVYTRHGIDIPVTGSPLVIDVGCNIGLFSMFVLEVNPHAVVVAAEPIPWLCALAKENTARYGQQVWVEQVGISAASLSDAEFLVDPRVMAGASMYETEITRAWKDAALCRQLSVVGRDNVTAGNLPAQPTLLLCSLLEMPVLQWLVTLLLMPALVLFVIFLLLSPSKRRHVRCDCVPFAELLERSTLHMPDVAMRRRITDGPIALVKVDVEGAEWDVLLGIADSEWRRIEQIVIEVHDVQNRVRRVEQLLRAKGFQEVHIAQEEWVSHNVLRIHSVFARRTKTEG</sequence>
<feature type="chain" id="PRO_5001838978" evidence="2">
    <location>
        <begin position="21"/>
        <end position="353"/>
    </location>
</feature>
<dbReference type="VEuPathDB" id="TriTrypDB:LPAL13_040018500"/>
<dbReference type="Pfam" id="PF05050">
    <property type="entry name" value="Methyltransf_21"/>
    <property type="match status" value="1"/>
</dbReference>
<organism evidence="4 5">
    <name type="scientific">Leishmania panamensis</name>
    <dbReference type="NCBI Taxonomy" id="5679"/>
    <lineage>
        <taxon>Eukaryota</taxon>
        <taxon>Discoba</taxon>
        <taxon>Euglenozoa</taxon>
        <taxon>Kinetoplastea</taxon>
        <taxon>Metakinetoplastina</taxon>
        <taxon>Trypanosomatida</taxon>
        <taxon>Trypanosomatidae</taxon>
        <taxon>Leishmaniinae</taxon>
        <taxon>Leishmania</taxon>
        <taxon>Leishmania guyanensis species complex</taxon>
    </lineage>
</organism>
<keyword evidence="4" id="KW-0808">Transferase</keyword>
<dbReference type="Gene3D" id="3.40.50.150">
    <property type="entry name" value="Vaccinia Virus protein VP39"/>
    <property type="match status" value="1"/>
</dbReference>
<keyword evidence="4" id="KW-0489">Methyltransferase</keyword>
<name>A0A088RJS8_LEIPA</name>
<evidence type="ECO:0000256" key="1">
    <source>
        <dbReference type="SAM" id="Phobius"/>
    </source>
</evidence>
<keyword evidence="5" id="KW-1185">Reference proteome</keyword>
<dbReference type="EMBL" id="CP009373">
    <property type="protein sequence ID" value="AIN95434.1"/>
    <property type="molecule type" value="Genomic_DNA"/>
</dbReference>
<evidence type="ECO:0000313" key="5">
    <source>
        <dbReference type="Proteomes" id="UP000063063"/>
    </source>
</evidence>
<reference evidence="4 5" key="1">
    <citation type="journal article" date="2015" name="Sci. Rep.">
        <title>The genome of Leishmania panamensis: insights into genomics of the L. (Viannia) subgenus.</title>
        <authorList>
            <person name="Llanes A."/>
            <person name="Restrepo C.M."/>
            <person name="Vecchio G.D."/>
            <person name="Anguizola F.J."/>
            <person name="Lleonart R."/>
        </authorList>
    </citation>
    <scope>NUCLEOTIDE SEQUENCE [LARGE SCALE GENOMIC DNA]</scope>
    <source>
        <strain evidence="4 5">MHOM/PA/94/PSC-1</strain>
    </source>
</reference>
<dbReference type="Proteomes" id="UP000063063">
    <property type="component" value="Chromosome 4"/>
</dbReference>
<feature type="transmembrane region" description="Helical" evidence="1">
    <location>
        <begin position="209"/>
        <end position="231"/>
    </location>
</feature>
<protein>
    <submittedName>
        <fullName evidence="4">Methyltransferase, putative</fullName>
    </submittedName>
</protein>
<evidence type="ECO:0000256" key="2">
    <source>
        <dbReference type="SAM" id="SignalP"/>
    </source>
</evidence>
<dbReference type="eggNOG" id="ENOG502SGC8">
    <property type="taxonomic scope" value="Eukaryota"/>
</dbReference>